<name>A0A4W5K3C7_9TELE</name>
<evidence type="ECO:0000256" key="2">
    <source>
        <dbReference type="ARBA" id="ARBA00023054"/>
    </source>
</evidence>
<protein>
    <recommendedName>
        <fullName evidence="4">IF rod domain-containing protein</fullName>
    </recommendedName>
</protein>
<feature type="coiled-coil region" evidence="3">
    <location>
        <begin position="75"/>
        <end position="116"/>
    </location>
</feature>
<dbReference type="Gene3D" id="1.20.5.170">
    <property type="match status" value="1"/>
</dbReference>
<reference evidence="6" key="1">
    <citation type="submission" date="2018-06" db="EMBL/GenBank/DDBJ databases">
        <title>Genome assembly of Danube salmon.</title>
        <authorList>
            <person name="Macqueen D.J."/>
            <person name="Gundappa M.K."/>
        </authorList>
    </citation>
    <scope>NUCLEOTIDE SEQUENCE [LARGE SCALE GENOMIC DNA]</scope>
</reference>
<reference evidence="5" key="2">
    <citation type="submission" date="2025-08" db="UniProtKB">
        <authorList>
            <consortium name="Ensembl"/>
        </authorList>
    </citation>
    <scope>IDENTIFICATION</scope>
</reference>
<organism evidence="5 6">
    <name type="scientific">Hucho hucho</name>
    <name type="common">huchen</name>
    <dbReference type="NCBI Taxonomy" id="62062"/>
    <lineage>
        <taxon>Eukaryota</taxon>
        <taxon>Metazoa</taxon>
        <taxon>Chordata</taxon>
        <taxon>Craniata</taxon>
        <taxon>Vertebrata</taxon>
        <taxon>Euteleostomi</taxon>
        <taxon>Actinopterygii</taxon>
        <taxon>Neopterygii</taxon>
        <taxon>Teleostei</taxon>
        <taxon>Protacanthopterygii</taxon>
        <taxon>Salmoniformes</taxon>
        <taxon>Salmonidae</taxon>
        <taxon>Salmoninae</taxon>
        <taxon>Hucho</taxon>
    </lineage>
</organism>
<keyword evidence="6" id="KW-1185">Reference proteome</keyword>
<dbReference type="PANTHER" id="PTHR23239:SF367">
    <property type="entry name" value="KERATIN 15-RELATED"/>
    <property type="match status" value="1"/>
</dbReference>
<keyword evidence="2 3" id="KW-0175">Coiled coil</keyword>
<evidence type="ECO:0000313" key="5">
    <source>
        <dbReference type="Ensembl" id="ENSHHUP00000010357.1"/>
    </source>
</evidence>
<dbReference type="GeneTree" id="ENSGT00950000182969"/>
<evidence type="ECO:0000313" key="6">
    <source>
        <dbReference type="Proteomes" id="UP000314982"/>
    </source>
</evidence>
<dbReference type="PANTHER" id="PTHR23239">
    <property type="entry name" value="INTERMEDIATE FILAMENT"/>
    <property type="match status" value="1"/>
</dbReference>
<dbReference type="InterPro" id="IPR039008">
    <property type="entry name" value="IF_rod_dom"/>
</dbReference>
<feature type="coiled-coil region" evidence="3">
    <location>
        <begin position="195"/>
        <end position="226"/>
    </location>
</feature>
<dbReference type="InterPro" id="IPR002957">
    <property type="entry name" value="Keratin_I"/>
</dbReference>
<dbReference type="Pfam" id="PF00038">
    <property type="entry name" value="Filament"/>
    <property type="match status" value="1"/>
</dbReference>
<dbReference type="Gene3D" id="1.20.5.1160">
    <property type="entry name" value="Vasodilator-stimulated phosphoprotein"/>
    <property type="match status" value="1"/>
</dbReference>
<feature type="domain" description="IF rod" evidence="4">
    <location>
        <begin position="78"/>
        <end position="383"/>
    </location>
</feature>
<dbReference type="Ensembl" id="ENSHHUT00000010690.1">
    <property type="protein sequence ID" value="ENSHHUP00000010357.1"/>
    <property type="gene ID" value="ENSHHUG00000006226.1"/>
</dbReference>
<dbReference type="FunFam" id="1.20.5.170:FF:000002">
    <property type="entry name" value="Type I keratin KA11"/>
    <property type="match status" value="1"/>
</dbReference>
<proteinExistence type="predicted"/>
<dbReference type="PRINTS" id="PR01248">
    <property type="entry name" value="TYPE1KERATIN"/>
</dbReference>
<evidence type="ECO:0000256" key="1">
    <source>
        <dbReference type="ARBA" id="ARBA00022754"/>
    </source>
</evidence>
<dbReference type="AlphaFoldDB" id="A0A4W5K3C7"/>
<dbReference type="SUPFAM" id="SSF64593">
    <property type="entry name" value="Intermediate filament protein, coiled coil region"/>
    <property type="match status" value="2"/>
</dbReference>
<evidence type="ECO:0000256" key="3">
    <source>
        <dbReference type="SAM" id="Coils"/>
    </source>
</evidence>
<dbReference type="Proteomes" id="UP000314982">
    <property type="component" value="Unassembled WGS sequence"/>
</dbReference>
<dbReference type="SMART" id="SM01391">
    <property type="entry name" value="Filament"/>
    <property type="match status" value="1"/>
</dbReference>
<accession>A0A4W5K3C7</accession>
<dbReference type="GO" id="GO:0005882">
    <property type="term" value="C:intermediate filament"/>
    <property type="evidence" value="ECO:0007669"/>
    <property type="project" value="UniProtKB-KW"/>
</dbReference>
<dbReference type="Gene3D" id="1.20.5.500">
    <property type="entry name" value="Single helix bin"/>
    <property type="match status" value="1"/>
</dbReference>
<keyword evidence="1" id="KW-0403">Intermediate filament</keyword>
<dbReference type="PROSITE" id="PS51842">
    <property type="entry name" value="IF_ROD_2"/>
    <property type="match status" value="1"/>
</dbReference>
<dbReference type="GO" id="GO:0005198">
    <property type="term" value="F:structural molecule activity"/>
    <property type="evidence" value="ECO:0007669"/>
    <property type="project" value="InterPro"/>
</dbReference>
<evidence type="ECO:0000259" key="4">
    <source>
        <dbReference type="PROSITE" id="PS51842"/>
    </source>
</evidence>
<reference evidence="5" key="3">
    <citation type="submission" date="2025-09" db="UniProtKB">
        <authorList>
            <consortium name="Ensembl"/>
        </authorList>
    </citation>
    <scope>IDENTIFICATION</scope>
</reference>
<sequence>MTSFSSTSFMSSASMGSFRHMSMSSGGKHISTMRGGSVYGGAGGSGVRISSASRTFSAGSEAGGSSNLANAVYLNENKKDTMQNLNDRLASYLDKVRSLEKANADLEVKIHQFLEKKPSDYSAQEKNWPCLRGGNICLIFDATHMNRGFYLAIDNAKLAADDFQVKYENELATTQCVEADIAGLRRVRDELTIGGSNLEMAVEELKEELVHLKKNHKEEVKALQAQVGCQTVNVEVDAAPQEDLTKVMAEIREHYDAVAAKNHKELEKEIQKAVACSTETVQSSQSKITEVKRIMQSLEIEFQSELSMNASLEGTLADTQNRYANMLSSYQMQVTSLEGHLGQIRGDLERQGQEYQMLLDIKTRLEMEITEYRRLLDGEMTSSVSTATKTHKVVTIVMESVDGKVFSETKRDTS</sequence>